<feature type="non-terminal residue" evidence="1">
    <location>
        <position position="1"/>
    </location>
</feature>
<accession>A0AAQ1JRM0</accession>
<evidence type="ECO:0000313" key="1">
    <source>
        <dbReference type="EMBL" id="SEG72096.1"/>
    </source>
</evidence>
<organism evidence="1 2">
    <name type="scientific">Halopseudomonas aestusnigri</name>
    <dbReference type="NCBI Taxonomy" id="857252"/>
    <lineage>
        <taxon>Bacteria</taxon>
        <taxon>Pseudomonadati</taxon>
        <taxon>Pseudomonadota</taxon>
        <taxon>Gammaproteobacteria</taxon>
        <taxon>Pseudomonadales</taxon>
        <taxon>Pseudomonadaceae</taxon>
        <taxon>Halopseudomonas</taxon>
    </lineage>
</organism>
<evidence type="ECO:0000313" key="2">
    <source>
        <dbReference type="Proteomes" id="UP000243518"/>
    </source>
</evidence>
<dbReference type="AlphaFoldDB" id="A0AAQ1JRM0"/>
<comment type="caution">
    <text evidence="1">The sequence shown here is derived from an EMBL/GenBank/DDBJ whole genome shotgun (WGS) entry which is preliminary data.</text>
</comment>
<protein>
    <submittedName>
        <fullName evidence="1">Uncharacterized protein</fullName>
    </submittedName>
</protein>
<reference evidence="1 2" key="1">
    <citation type="submission" date="2016-10" db="EMBL/GenBank/DDBJ databases">
        <authorList>
            <person name="Varghese N."/>
            <person name="Submissions S."/>
        </authorList>
    </citation>
    <scope>NUCLEOTIDE SEQUENCE [LARGE SCALE GENOMIC DNA]</scope>
    <source>
        <strain evidence="1 2">CECT 8317</strain>
    </source>
</reference>
<sequence length="192" mass="20815">HMDHQFKALTTWQQLSHGPTSLAADLHPLLSHAGRVAASCISIAAHLSADRRRGSVDQAGNPAQAEALGMTNLNGGTLFNAEFGIRHRAAPYRKGQVLHSVFAAAQPICHTPSGNRKSLSQSSRTFTRRIAGSYPISSPYGGYQVWGEFTGSLLPNYPDNSIKARYPFLTGYGHWQTAAIGQERAFRKSDVA</sequence>
<dbReference type="EMBL" id="FNVE01000018">
    <property type="protein sequence ID" value="SEG72096.1"/>
    <property type="molecule type" value="Genomic_DNA"/>
</dbReference>
<dbReference type="Proteomes" id="UP000243518">
    <property type="component" value="Unassembled WGS sequence"/>
</dbReference>
<keyword evidence="2" id="KW-1185">Reference proteome</keyword>
<gene>
    <name evidence="1" type="ORF">SAMN05216586_1181</name>
</gene>
<proteinExistence type="predicted"/>
<name>A0AAQ1JRM0_9GAMM</name>